<keyword evidence="1" id="KW-0812">Transmembrane</keyword>
<keyword evidence="3" id="KW-1185">Reference proteome</keyword>
<accession>A0ABT3B919</accession>
<dbReference type="EMBL" id="JALIEB010000001">
    <property type="protein sequence ID" value="MCV3270066.1"/>
    <property type="molecule type" value="Genomic_DNA"/>
</dbReference>
<dbReference type="Proteomes" id="UP001208690">
    <property type="component" value="Unassembled WGS sequence"/>
</dbReference>
<proteinExistence type="predicted"/>
<dbReference type="RefSeq" id="WP_263842387.1">
    <property type="nucleotide sequence ID" value="NZ_JALIEB010000001.1"/>
</dbReference>
<evidence type="ECO:0000313" key="2">
    <source>
        <dbReference type="EMBL" id="MCV3270066.1"/>
    </source>
</evidence>
<keyword evidence="1" id="KW-1133">Transmembrane helix</keyword>
<sequence>MTDNSAQSDDLVSTSLLAKIGAVAYVLWGLWHIRVVIRMFQAAAAMEDPALQARIFQGAFHILFFAVFAIVVAWWIARNNRISYWAQLLTIGWTEVGLFLFFMLPGLFPWWPSGWIGPTLWIVAVATTTVARVRA</sequence>
<evidence type="ECO:0000313" key="3">
    <source>
        <dbReference type="Proteomes" id="UP001208690"/>
    </source>
</evidence>
<reference evidence="2 3" key="1">
    <citation type="submission" date="2022-04" db="EMBL/GenBank/DDBJ databases">
        <title>Roseobacter sp. WL0113 is a bacterium isolated from neritic sediment.</title>
        <authorList>
            <person name="Wang L."/>
            <person name="He W."/>
            <person name="Zhang D.-F."/>
        </authorList>
    </citation>
    <scope>NUCLEOTIDE SEQUENCE [LARGE SCALE GENOMIC DNA]</scope>
    <source>
        <strain evidence="2 3">WL0113</strain>
    </source>
</reference>
<evidence type="ECO:0000256" key="1">
    <source>
        <dbReference type="SAM" id="Phobius"/>
    </source>
</evidence>
<feature type="transmembrane region" description="Helical" evidence="1">
    <location>
        <begin position="12"/>
        <end position="31"/>
    </location>
</feature>
<feature type="transmembrane region" description="Helical" evidence="1">
    <location>
        <begin position="88"/>
        <end position="108"/>
    </location>
</feature>
<gene>
    <name evidence="2" type="ORF">MUB52_01365</name>
</gene>
<protein>
    <submittedName>
        <fullName evidence="2">Uncharacterized protein</fullName>
    </submittedName>
</protein>
<name>A0ABT3B919_9RHOB</name>
<feature type="transmembrane region" description="Helical" evidence="1">
    <location>
        <begin position="114"/>
        <end position="133"/>
    </location>
</feature>
<feature type="transmembrane region" description="Helical" evidence="1">
    <location>
        <begin position="55"/>
        <end position="76"/>
    </location>
</feature>
<comment type="caution">
    <text evidence="2">The sequence shown here is derived from an EMBL/GenBank/DDBJ whole genome shotgun (WGS) entry which is preliminary data.</text>
</comment>
<keyword evidence="1" id="KW-0472">Membrane</keyword>
<organism evidence="2 3">
    <name type="scientific">Roseobacter sinensis</name>
    <dbReference type="NCBI Taxonomy" id="2931391"/>
    <lineage>
        <taxon>Bacteria</taxon>
        <taxon>Pseudomonadati</taxon>
        <taxon>Pseudomonadota</taxon>
        <taxon>Alphaproteobacteria</taxon>
        <taxon>Rhodobacterales</taxon>
        <taxon>Roseobacteraceae</taxon>
        <taxon>Roseobacter</taxon>
    </lineage>
</organism>